<feature type="transmembrane region" description="Helical" evidence="6">
    <location>
        <begin position="45"/>
        <end position="67"/>
    </location>
</feature>
<feature type="transmembrane region" description="Helical" evidence="6">
    <location>
        <begin position="88"/>
        <end position="115"/>
    </location>
</feature>
<feature type="transmembrane region" description="Helical" evidence="6">
    <location>
        <begin position="442"/>
        <end position="463"/>
    </location>
</feature>
<keyword evidence="8" id="KW-1185">Reference proteome</keyword>
<feature type="transmembrane region" description="Helical" evidence="6">
    <location>
        <begin position="232"/>
        <end position="254"/>
    </location>
</feature>
<feature type="transmembrane region" description="Helical" evidence="6">
    <location>
        <begin position="317"/>
        <end position="340"/>
    </location>
</feature>
<feature type="transmembrane region" description="Helical" evidence="6">
    <location>
        <begin position="352"/>
        <end position="377"/>
    </location>
</feature>
<dbReference type="PANTHER" id="PTHR30250">
    <property type="entry name" value="PST FAMILY PREDICTED COLANIC ACID TRANSPORTER"/>
    <property type="match status" value="1"/>
</dbReference>
<feature type="transmembrane region" description="Helical" evidence="6">
    <location>
        <begin position="189"/>
        <end position="211"/>
    </location>
</feature>
<gene>
    <name evidence="7" type="ORF">NCTC13335_01841</name>
</gene>
<evidence type="ECO:0000313" key="8">
    <source>
        <dbReference type="Proteomes" id="UP000255264"/>
    </source>
</evidence>
<proteinExistence type="predicted"/>
<feature type="transmembrane region" description="Helical" evidence="6">
    <location>
        <begin position="384"/>
        <end position="403"/>
    </location>
</feature>
<evidence type="ECO:0000256" key="2">
    <source>
        <dbReference type="ARBA" id="ARBA00022475"/>
    </source>
</evidence>
<dbReference type="PANTHER" id="PTHR30250:SF26">
    <property type="entry name" value="PSMA PROTEIN"/>
    <property type="match status" value="1"/>
</dbReference>
<keyword evidence="4 6" id="KW-1133">Transmembrane helix</keyword>
<feature type="transmembrane region" description="Helical" evidence="6">
    <location>
        <begin position="16"/>
        <end position="33"/>
    </location>
</feature>
<evidence type="ECO:0000313" key="7">
    <source>
        <dbReference type="EMBL" id="STO93926.1"/>
    </source>
</evidence>
<name>A0A377J094_9PAST</name>
<dbReference type="InterPro" id="IPR050833">
    <property type="entry name" value="Poly_Biosynth_Transport"/>
</dbReference>
<keyword evidence="5 6" id="KW-0472">Membrane</keyword>
<keyword evidence="2" id="KW-1003">Cell membrane</keyword>
<feature type="transmembrane region" description="Helical" evidence="6">
    <location>
        <begin position="260"/>
        <end position="284"/>
    </location>
</feature>
<dbReference type="OrthoDB" id="5365632at2"/>
<sequence length="512" mass="57804">MSNNAGANKKIAKNTLFLYIRMLFNMGAMLYISRVVLRVLGVEDFGVYNIVMGVVILFSFFNGTMTATTQRFINVEKASGDPLKVNKVFNISILNHVLIMFLVVLLAETAGLWFLNVKLNIPAARMPAANIVYQLALLIALVEIIKVPFNAMIVAHEKMAFYAWLGLAETVLKLSAVFILMHIEHYDKLIAYGGLLLGVSLSVLCLFVFFCKRTFPVETRFRLYKDLDKTREMVGFSGWMLLGQVAVVGSTQGLNMVTNLFFGVLVNAAVGIANQVDAAVYAFVNNFQVAFNPQLVQSYAAKDYDRNRRLILATSKYSLYLIAILSAPVLYFSHTLLTWWLGDNLPQYVEQLVQATILCSLISAMAGSFWMTALAIGAQSVKQYNIVLTLIDLCTVPLAYYLFTLGFNPVYAFIGKFTTAMIMQIYRLYFINKKVKFNRSEFVSYLFNVVVIFTLMLSLIYLSDTERTYSFMAFIGGAFILEIILIAVIMLFGLNRQEKNLIFSYINQRVRK</sequence>
<evidence type="ECO:0000256" key="1">
    <source>
        <dbReference type="ARBA" id="ARBA00004651"/>
    </source>
</evidence>
<feature type="transmembrane region" description="Helical" evidence="6">
    <location>
        <begin position="131"/>
        <end position="149"/>
    </location>
</feature>
<dbReference type="Proteomes" id="UP000255264">
    <property type="component" value="Unassembled WGS sequence"/>
</dbReference>
<protein>
    <submittedName>
        <fullName evidence="7">Polysaccharide biosynthesis protein</fullName>
    </submittedName>
</protein>
<accession>A0A377J094</accession>
<dbReference type="AlphaFoldDB" id="A0A377J094"/>
<feature type="transmembrane region" description="Helical" evidence="6">
    <location>
        <begin position="409"/>
        <end position="430"/>
    </location>
</feature>
<evidence type="ECO:0000256" key="3">
    <source>
        <dbReference type="ARBA" id="ARBA00022692"/>
    </source>
</evidence>
<feature type="transmembrane region" description="Helical" evidence="6">
    <location>
        <begin position="161"/>
        <end position="183"/>
    </location>
</feature>
<comment type="subcellular location">
    <subcellularLocation>
        <location evidence="1">Cell membrane</location>
        <topology evidence="1">Multi-pass membrane protein</topology>
    </subcellularLocation>
</comment>
<dbReference type="EMBL" id="UGHS01000004">
    <property type="protein sequence ID" value="STO93926.1"/>
    <property type="molecule type" value="Genomic_DNA"/>
</dbReference>
<reference evidence="7 8" key="1">
    <citation type="submission" date="2018-06" db="EMBL/GenBank/DDBJ databases">
        <authorList>
            <consortium name="Pathogen Informatics"/>
            <person name="Doyle S."/>
        </authorList>
    </citation>
    <scope>NUCLEOTIDE SEQUENCE [LARGE SCALE GENOMIC DNA]</scope>
    <source>
        <strain evidence="7 8">NCTC13335</strain>
    </source>
</reference>
<evidence type="ECO:0000256" key="6">
    <source>
        <dbReference type="SAM" id="Phobius"/>
    </source>
</evidence>
<dbReference type="RefSeq" id="WP_115003503.1">
    <property type="nucleotide sequence ID" value="NZ_UGHS01000004.1"/>
</dbReference>
<keyword evidence="3 6" id="KW-0812">Transmembrane</keyword>
<dbReference type="GO" id="GO:0005886">
    <property type="term" value="C:plasma membrane"/>
    <property type="evidence" value="ECO:0007669"/>
    <property type="project" value="UniProtKB-SubCell"/>
</dbReference>
<organism evidence="7 8">
    <name type="scientific">Haemophilus pittmaniae</name>
    <dbReference type="NCBI Taxonomy" id="249188"/>
    <lineage>
        <taxon>Bacteria</taxon>
        <taxon>Pseudomonadati</taxon>
        <taxon>Pseudomonadota</taxon>
        <taxon>Gammaproteobacteria</taxon>
        <taxon>Pasteurellales</taxon>
        <taxon>Pasteurellaceae</taxon>
        <taxon>Haemophilus</taxon>
    </lineage>
</organism>
<feature type="transmembrane region" description="Helical" evidence="6">
    <location>
        <begin position="469"/>
        <end position="494"/>
    </location>
</feature>
<evidence type="ECO:0000256" key="5">
    <source>
        <dbReference type="ARBA" id="ARBA00023136"/>
    </source>
</evidence>
<evidence type="ECO:0000256" key="4">
    <source>
        <dbReference type="ARBA" id="ARBA00022989"/>
    </source>
</evidence>